<dbReference type="Gene3D" id="1.50.10.10">
    <property type="match status" value="1"/>
</dbReference>
<feature type="domain" description="Alpha-L-rhamnosidase six-hairpin glycosidase" evidence="2">
    <location>
        <begin position="406"/>
        <end position="746"/>
    </location>
</feature>
<dbReference type="InterPro" id="IPR012341">
    <property type="entry name" value="6hp_glycosidase-like_sf"/>
</dbReference>
<dbReference type="Pfam" id="PF08531">
    <property type="entry name" value="Bac_rhamnosid_N"/>
    <property type="match status" value="1"/>
</dbReference>
<accession>A0ABW3C6A4</accession>
<evidence type="ECO:0000313" key="4">
    <source>
        <dbReference type="EMBL" id="MFD0849109.1"/>
    </source>
</evidence>
<dbReference type="InterPro" id="IPR008928">
    <property type="entry name" value="6-hairpin_glycosidase_sf"/>
</dbReference>
<dbReference type="InterPro" id="IPR013737">
    <property type="entry name" value="Bac_rhamnosid_N"/>
</dbReference>
<keyword evidence="5" id="KW-1185">Reference proteome</keyword>
<sequence length="847" mass="93025">MTPNFIWLADQPVRHAAGFTTLRGTPTRREDEGVNRWVLARGVLDAPEDLTGAELRVLVDGRYRLWLNGRPIARGPVRFNPAYPRYDAIDVSDALLPGANIVAVLVHVPGIDLAWYETVRGHWQPVFGDGALHVSALGQAAQREWYAAADERWRMTEAGAWRRDAPRAGWGQDFIEDFDARLLDPAWTQPGFDDSAWPHAHLMIAHPEGSEAARGWGEVRPFPAMQRSELAQQQETVHAPTQVEWVRPVLPRPDLPVNQRLYEEQLEASDPALVSDAPAMLRDDESRARVWTHPGRDTAILVRFDPYHAGRPFIEIDAKGGEIIEVAVAEALPGEYGRGRVGDGLRSEGHLGCAHIFRYTARAGRQRFERFNWTAVRAMQVVVRNAPGGVDILRLGSVGTDYAADEAGAFSCSDPFLERLWHVGRYTVRQCMHDAWVDCPGREARQWVGDGVVQFDVAAVSIGPSVYPLHRQFLLQAGESQRGDGLVRMFAPGDNPAEALTIPDNSLLWLISAERYFQESGDEATIEALMPGLERVMQWCARHRGPLGLIAHVPHWHFIEWADIGRSGEAFAFNALQVGALRALARMAQATERPRLAARCIEMADMTAVALAARHWNAARGVYVDSVDPDSGVQGSRISQHANALALLFDIGPQTRWPQIVDAITDSAKLKLTAAPPIVPEGDPFDPDVDIVRANSFFQHFVYAGLARAGCWAWVLNDLRRGFSPMLETGTTTLWESFHPGASLCHGFSATGTAQLSRQALGVSPIVPGYRTFAVAPDVAGLSSASGVIPTVQGPIAVAWQRVEGRVVVEVSHPETCTPGLSVPAGFTLAEKTDRPGKFQAILNAVT</sequence>
<protein>
    <submittedName>
        <fullName evidence="4">Alpha-L-rhamnosidase C-terminal domain-containing protein</fullName>
    </submittedName>
</protein>
<dbReference type="InterPro" id="IPR008979">
    <property type="entry name" value="Galactose-bd-like_sf"/>
</dbReference>
<evidence type="ECO:0000259" key="1">
    <source>
        <dbReference type="Pfam" id="PF08531"/>
    </source>
</evidence>
<dbReference type="EMBL" id="JBHTIK010000007">
    <property type="protein sequence ID" value="MFD0849109.1"/>
    <property type="molecule type" value="Genomic_DNA"/>
</dbReference>
<proteinExistence type="predicted"/>
<gene>
    <name evidence="4" type="ORF">ACFQ00_12295</name>
</gene>
<dbReference type="InterPro" id="IPR035398">
    <property type="entry name" value="Bac_rhamnosid_C"/>
</dbReference>
<evidence type="ECO:0000259" key="3">
    <source>
        <dbReference type="Pfam" id="PF17390"/>
    </source>
</evidence>
<dbReference type="SUPFAM" id="SSF48208">
    <property type="entry name" value="Six-hairpin glycosidases"/>
    <property type="match status" value="1"/>
</dbReference>
<comment type="caution">
    <text evidence="4">The sequence shown here is derived from an EMBL/GenBank/DDBJ whole genome shotgun (WGS) entry which is preliminary data.</text>
</comment>
<dbReference type="PANTHER" id="PTHR34987:SF4">
    <property type="entry name" value="ALPHA-L-RHAMNOSIDASE C-TERMINAL DOMAIN-CONTAINING PROTEIN"/>
    <property type="match status" value="1"/>
</dbReference>
<organism evidence="4 5">
    <name type="scientific">Sphingosinicella xenopeptidilytica</name>
    <dbReference type="NCBI Taxonomy" id="364098"/>
    <lineage>
        <taxon>Bacteria</taxon>
        <taxon>Pseudomonadati</taxon>
        <taxon>Pseudomonadota</taxon>
        <taxon>Alphaproteobacteria</taxon>
        <taxon>Sphingomonadales</taxon>
        <taxon>Sphingosinicellaceae</taxon>
        <taxon>Sphingosinicella</taxon>
    </lineage>
</organism>
<dbReference type="Gene3D" id="2.60.420.10">
    <property type="entry name" value="Maltose phosphorylase, domain 3"/>
    <property type="match status" value="1"/>
</dbReference>
<name>A0ABW3C6A4_SPHXN</name>
<dbReference type="InterPro" id="IPR035396">
    <property type="entry name" value="Bac_rhamnosid6H"/>
</dbReference>
<dbReference type="SUPFAM" id="SSF49785">
    <property type="entry name" value="Galactose-binding domain-like"/>
    <property type="match status" value="1"/>
</dbReference>
<dbReference type="Gene3D" id="2.60.120.260">
    <property type="entry name" value="Galactose-binding domain-like"/>
    <property type="match status" value="2"/>
</dbReference>
<dbReference type="RefSeq" id="WP_381491145.1">
    <property type="nucleotide sequence ID" value="NZ_JBHTIK010000007.1"/>
</dbReference>
<reference evidence="5" key="1">
    <citation type="journal article" date="2019" name="Int. J. Syst. Evol. Microbiol.">
        <title>The Global Catalogue of Microorganisms (GCM) 10K type strain sequencing project: providing services to taxonomists for standard genome sequencing and annotation.</title>
        <authorList>
            <consortium name="The Broad Institute Genomics Platform"/>
            <consortium name="The Broad Institute Genome Sequencing Center for Infectious Disease"/>
            <person name="Wu L."/>
            <person name="Ma J."/>
        </authorList>
    </citation>
    <scope>NUCLEOTIDE SEQUENCE [LARGE SCALE GENOMIC DNA]</scope>
    <source>
        <strain evidence="5">CCUG 52537</strain>
    </source>
</reference>
<evidence type="ECO:0000259" key="2">
    <source>
        <dbReference type="Pfam" id="PF17389"/>
    </source>
</evidence>
<feature type="domain" description="Alpha-L-rhamnosidase C-terminal" evidence="3">
    <location>
        <begin position="762"/>
        <end position="826"/>
    </location>
</feature>
<evidence type="ECO:0000313" key="5">
    <source>
        <dbReference type="Proteomes" id="UP001597124"/>
    </source>
</evidence>
<dbReference type="PANTHER" id="PTHR34987">
    <property type="entry name" value="C, PUTATIVE (AFU_ORTHOLOGUE AFUA_3G02880)-RELATED"/>
    <property type="match status" value="1"/>
</dbReference>
<feature type="domain" description="Bacterial alpha-L-rhamnosidase N-terminal" evidence="1">
    <location>
        <begin position="52"/>
        <end position="202"/>
    </location>
</feature>
<dbReference type="Pfam" id="PF17390">
    <property type="entry name" value="Bac_rhamnosid_C"/>
    <property type="match status" value="1"/>
</dbReference>
<dbReference type="Pfam" id="PF17389">
    <property type="entry name" value="Bac_rhamnosid6H"/>
    <property type="match status" value="1"/>
</dbReference>
<dbReference type="Proteomes" id="UP001597124">
    <property type="component" value="Unassembled WGS sequence"/>
</dbReference>